<evidence type="ECO:0000256" key="2">
    <source>
        <dbReference type="ARBA" id="ARBA00023125"/>
    </source>
</evidence>
<dbReference type="PANTHER" id="PTHR24567:SF26">
    <property type="entry name" value="REGULATORY PROTEIN YEIL"/>
    <property type="match status" value="1"/>
</dbReference>
<dbReference type="InterPro" id="IPR036390">
    <property type="entry name" value="WH_DNA-bd_sf"/>
</dbReference>
<evidence type="ECO:0000259" key="5">
    <source>
        <dbReference type="PROSITE" id="PS51063"/>
    </source>
</evidence>
<sequence length="228" mass="25467">MSKCQQCIIREFNTLRSLTADELKTMSKEKDVLNFKKGDVIFKEGNAINGVYCVKHGICKLSKLNANGKEQIVRFMKGGDMLGYRSILSDEPVTLTVTALKDMEACYIPKKEILDAIKENPKFSLDMMKTVCGDLRDANASLSNMAQKSVKERLADTMIFLKETFGEDKDGYLDIVLTREEIASVVGTATESAIRLLSEFKKKGFIELTGKRLKVVDEVGLLKLSQGF</sequence>
<dbReference type="OrthoDB" id="9127033at2"/>
<protein>
    <submittedName>
        <fullName evidence="6">Crp/Fnr family transcriptional regulator</fullName>
    </submittedName>
</protein>
<accession>A0A5B7TVV8</accession>
<dbReference type="InterPro" id="IPR018490">
    <property type="entry name" value="cNMP-bd_dom_sf"/>
</dbReference>
<dbReference type="InterPro" id="IPR012318">
    <property type="entry name" value="HTH_CRP"/>
</dbReference>
<dbReference type="GO" id="GO:0003700">
    <property type="term" value="F:DNA-binding transcription factor activity"/>
    <property type="evidence" value="ECO:0007669"/>
    <property type="project" value="TreeGrafter"/>
</dbReference>
<evidence type="ECO:0000256" key="1">
    <source>
        <dbReference type="ARBA" id="ARBA00023015"/>
    </source>
</evidence>
<dbReference type="SMART" id="SM00419">
    <property type="entry name" value="HTH_CRP"/>
    <property type="match status" value="1"/>
</dbReference>
<dbReference type="PANTHER" id="PTHR24567">
    <property type="entry name" value="CRP FAMILY TRANSCRIPTIONAL REGULATORY PROTEIN"/>
    <property type="match status" value="1"/>
</dbReference>
<feature type="domain" description="HTH crp-type" evidence="5">
    <location>
        <begin position="148"/>
        <end position="219"/>
    </location>
</feature>
<evidence type="ECO:0000313" key="6">
    <source>
        <dbReference type="EMBL" id="QCX39434.1"/>
    </source>
</evidence>
<dbReference type="Pfam" id="PF00027">
    <property type="entry name" value="cNMP_binding"/>
    <property type="match status" value="1"/>
</dbReference>
<feature type="domain" description="Cyclic nucleotide-binding" evidence="4">
    <location>
        <begin position="14"/>
        <end position="111"/>
    </location>
</feature>
<dbReference type="Proteomes" id="UP000306229">
    <property type="component" value="Chromosome"/>
</dbReference>
<dbReference type="KEGG" id="fbe:FF125_13670"/>
<name>A0A5B7TVV8_9FLAO</name>
<organism evidence="6 7">
    <name type="scientific">Aureibaculum algae</name>
    <dbReference type="NCBI Taxonomy" id="2584122"/>
    <lineage>
        <taxon>Bacteria</taxon>
        <taxon>Pseudomonadati</taxon>
        <taxon>Bacteroidota</taxon>
        <taxon>Flavobacteriia</taxon>
        <taxon>Flavobacteriales</taxon>
        <taxon>Flavobacteriaceae</taxon>
        <taxon>Aureibaculum</taxon>
    </lineage>
</organism>
<dbReference type="PROSITE" id="PS51063">
    <property type="entry name" value="HTH_CRP_2"/>
    <property type="match status" value="1"/>
</dbReference>
<dbReference type="GO" id="GO:0003677">
    <property type="term" value="F:DNA binding"/>
    <property type="evidence" value="ECO:0007669"/>
    <property type="project" value="UniProtKB-KW"/>
</dbReference>
<reference evidence="6 7" key="1">
    <citation type="submission" date="2019-05" db="EMBL/GenBank/DDBJ databases">
        <title>Algicella ahnfeltiae gen. nov., sp. nov., a novel marine bacterium of the family Flavobacteriaceae isolated from a red alga.</title>
        <authorList>
            <person name="Nedashkovskaya O.I."/>
            <person name="Kukhlevskiy A.D."/>
            <person name="Kim S.-G."/>
            <person name="Zhukova N.V."/>
            <person name="Mikhailov V.V."/>
        </authorList>
    </citation>
    <scope>NUCLEOTIDE SEQUENCE [LARGE SCALE GENOMIC DNA]</scope>
    <source>
        <strain evidence="6 7">10Alg115</strain>
    </source>
</reference>
<dbReference type="InterPro" id="IPR036388">
    <property type="entry name" value="WH-like_DNA-bd_sf"/>
</dbReference>
<keyword evidence="1" id="KW-0805">Transcription regulation</keyword>
<dbReference type="Gene3D" id="2.60.120.10">
    <property type="entry name" value="Jelly Rolls"/>
    <property type="match status" value="1"/>
</dbReference>
<dbReference type="SUPFAM" id="SSF51206">
    <property type="entry name" value="cAMP-binding domain-like"/>
    <property type="match status" value="1"/>
</dbReference>
<dbReference type="PROSITE" id="PS50042">
    <property type="entry name" value="CNMP_BINDING_3"/>
    <property type="match status" value="1"/>
</dbReference>
<dbReference type="InterPro" id="IPR014710">
    <property type="entry name" value="RmlC-like_jellyroll"/>
</dbReference>
<keyword evidence="3" id="KW-0804">Transcription</keyword>
<gene>
    <name evidence="6" type="ORF">FF125_13670</name>
</gene>
<keyword evidence="2" id="KW-0238">DNA-binding</keyword>
<dbReference type="PRINTS" id="PR00034">
    <property type="entry name" value="HTHCRP"/>
</dbReference>
<dbReference type="InterPro" id="IPR000595">
    <property type="entry name" value="cNMP-bd_dom"/>
</dbReference>
<dbReference type="Pfam" id="PF13545">
    <property type="entry name" value="HTH_Crp_2"/>
    <property type="match status" value="1"/>
</dbReference>
<dbReference type="EMBL" id="CP040749">
    <property type="protein sequence ID" value="QCX39434.1"/>
    <property type="molecule type" value="Genomic_DNA"/>
</dbReference>
<dbReference type="AlphaFoldDB" id="A0A5B7TVV8"/>
<dbReference type="CDD" id="cd00038">
    <property type="entry name" value="CAP_ED"/>
    <property type="match status" value="1"/>
</dbReference>
<evidence type="ECO:0000256" key="3">
    <source>
        <dbReference type="ARBA" id="ARBA00023163"/>
    </source>
</evidence>
<dbReference type="GO" id="GO:0005829">
    <property type="term" value="C:cytosol"/>
    <property type="evidence" value="ECO:0007669"/>
    <property type="project" value="TreeGrafter"/>
</dbReference>
<dbReference type="SUPFAM" id="SSF46785">
    <property type="entry name" value="Winged helix' DNA-binding domain"/>
    <property type="match status" value="1"/>
</dbReference>
<proteinExistence type="predicted"/>
<dbReference type="SMART" id="SM00100">
    <property type="entry name" value="cNMP"/>
    <property type="match status" value="1"/>
</dbReference>
<dbReference type="Gene3D" id="1.10.10.10">
    <property type="entry name" value="Winged helix-like DNA-binding domain superfamily/Winged helix DNA-binding domain"/>
    <property type="match status" value="1"/>
</dbReference>
<dbReference type="InterPro" id="IPR050397">
    <property type="entry name" value="Env_Response_Regulators"/>
</dbReference>
<evidence type="ECO:0000313" key="7">
    <source>
        <dbReference type="Proteomes" id="UP000306229"/>
    </source>
</evidence>
<evidence type="ECO:0000259" key="4">
    <source>
        <dbReference type="PROSITE" id="PS50042"/>
    </source>
</evidence>
<keyword evidence="7" id="KW-1185">Reference proteome</keyword>